<dbReference type="RefSeq" id="XP_044317383.1">
    <property type="nucleotide sequence ID" value="XM_044461448.1"/>
</dbReference>
<feature type="compositionally biased region" description="Low complexity" evidence="1">
    <location>
        <begin position="138"/>
        <end position="148"/>
    </location>
</feature>
<feature type="compositionally biased region" description="Basic and acidic residues" evidence="1">
    <location>
        <begin position="149"/>
        <end position="158"/>
    </location>
</feature>
<feature type="region of interest" description="Disordered" evidence="1">
    <location>
        <begin position="1"/>
        <end position="34"/>
    </location>
</feature>
<evidence type="ECO:0000256" key="1">
    <source>
        <dbReference type="SAM" id="MobiDB-lite"/>
    </source>
</evidence>
<feature type="compositionally biased region" description="Low complexity" evidence="1">
    <location>
        <begin position="99"/>
        <end position="124"/>
    </location>
</feature>
<evidence type="ECO:0000313" key="3">
    <source>
        <dbReference type="Proteomes" id="UP001652680"/>
    </source>
</evidence>
<reference evidence="3" key="1">
    <citation type="journal article" date="2021" name="Elife">
        <title>Highly contiguous assemblies of 101 drosophilid genomes.</title>
        <authorList>
            <person name="Kim B.Y."/>
            <person name="Wang J.R."/>
            <person name="Miller D.E."/>
            <person name="Barmina O."/>
            <person name="Delaney E."/>
            <person name="Thompson A."/>
            <person name="Comeault A.A."/>
            <person name="Peede D."/>
            <person name="D'Agostino E.R."/>
            <person name="Pelaez J."/>
            <person name="Aguilar J.M."/>
            <person name="Haji D."/>
            <person name="Matsunaga T."/>
            <person name="Armstrong E.E."/>
            <person name="Zych M."/>
            <person name="Ogawa Y."/>
            <person name="Stamenkovic-Radak M."/>
            <person name="Jelic M."/>
            <person name="Veselinovic M.S."/>
            <person name="Tanaskovic M."/>
            <person name="Eric P."/>
            <person name="Gao J.J."/>
            <person name="Katoh T.K."/>
            <person name="Toda M.J."/>
            <person name="Watabe H."/>
            <person name="Watada M."/>
            <person name="Davis J.S."/>
            <person name="Moyle L.C."/>
            <person name="Manoli G."/>
            <person name="Bertolini E."/>
            <person name="Kostal V."/>
            <person name="Hawley R.S."/>
            <person name="Takahashi A."/>
            <person name="Jones C.D."/>
            <person name="Price D.K."/>
            <person name="Whiteman N."/>
            <person name="Kopp A."/>
            <person name="Matute D.R."/>
            <person name="Petrov D.A."/>
        </authorList>
    </citation>
    <scope>NUCLEOTIDE SEQUENCE [LARGE SCALE GENOMIC DNA]</scope>
</reference>
<evidence type="ECO:0000313" key="2">
    <source>
        <dbReference type="EnsemblMetazoa" id="XP_044317383.1"/>
    </source>
</evidence>
<name>A0ABM5JEX9_DRORH</name>
<feature type="compositionally biased region" description="Basic residues" evidence="1">
    <location>
        <begin position="1"/>
        <end position="22"/>
    </location>
</feature>
<dbReference type="Proteomes" id="UP001652680">
    <property type="component" value="Unassembled WGS sequence"/>
</dbReference>
<dbReference type="EnsemblMetazoa" id="XM_044461448.1">
    <property type="protein sequence ID" value="XP_044317383.1"/>
    <property type="gene ID" value="LOC123038007"/>
</dbReference>
<accession>A0ABM5JEX9</accession>
<feature type="compositionally biased region" description="Low complexity" evidence="1">
    <location>
        <begin position="159"/>
        <end position="174"/>
    </location>
</feature>
<feature type="compositionally biased region" description="Basic and acidic residues" evidence="1">
    <location>
        <begin position="183"/>
        <end position="193"/>
    </location>
</feature>
<feature type="compositionally biased region" description="Polar residues" evidence="1">
    <location>
        <begin position="86"/>
        <end position="98"/>
    </location>
</feature>
<reference evidence="2" key="2">
    <citation type="submission" date="2025-05" db="UniProtKB">
        <authorList>
            <consortium name="EnsemblMetazoa"/>
        </authorList>
    </citation>
    <scope>IDENTIFICATION</scope>
</reference>
<proteinExistence type="predicted"/>
<sequence>MRRHHSKNAQKKRNKNRTRKSHGIGSLATGDLTDAEIQETLKKELDMMSQIKGVSHIATNKIFMKHDRPIKQRSSWLQEANPGRSGRQTSASQETNSYTDHGNNTANDGDTNNQGNDHGNNTANDGDINNQGNDHGDNTANDNNTNNQENDHGNKTATDDNNNNQGNDTANNGQRSTTPHAQDNNRNKKEQAG</sequence>
<dbReference type="GeneID" id="123038007"/>
<protein>
    <submittedName>
        <fullName evidence="2">Uncharacterized protein</fullName>
    </submittedName>
</protein>
<organism evidence="2 3">
    <name type="scientific">Drosophila rhopaloa</name>
    <name type="common">Fruit fly</name>
    <dbReference type="NCBI Taxonomy" id="1041015"/>
    <lineage>
        <taxon>Eukaryota</taxon>
        <taxon>Metazoa</taxon>
        <taxon>Ecdysozoa</taxon>
        <taxon>Arthropoda</taxon>
        <taxon>Hexapoda</taxon>
        <taxon>Insecta</taxon>
        <taxon>Pterygota</taxon>
        <taxon>Neoptera</taxon>
        <taxon>Endopterygota</taxon>
        <taxon>Diptera</taxon>
        <taxon>Brachycera</taxon>
        <taxon>Muscomorpha</taxon>
        <taxon>Ephydroidea</taxon>
        <taxon>Drosophilidae</taxon>
        <taxon>Drosophila</taxon>
        <taxon>Sophophora</taxon>
    </lineage>
</organism>
<keyword evidence="3" id="KW-1185">Reference proteome</keyword>
<feature type="region of interest" description="Disordered" evidence="1">
    <location>
        <begin position="62"/>
        <end position="193"/>
    </location>
</feature>